<sequence length="124" mass="14187">MSPLLQLKNGNLLEEALTKLPNLKSLTFEWQDDITNLTTASKIERYTKLENFCIYDITVYLSPDVIADFINTQMAPSNNTCLGFYQAKKVCTEKEVYQLIKDDNTKLLTDLKISNSSALMCYMK</sequence>
<protein>
    <submittedName>
        <fullName evidence="2">Uncharacterized protein</fullName>
    </submittedName>
</protein>
<accession>A0AC35GRM5</accession>
<dbReference type="WBParaSite" id="PS1159_v2.g7970.t1">
    <property type="protein sequence ID" value="PS1159_v2.g7970.t1"/>
    <property type="gene ID" value="PS1159_v2.g7970"/>
</dbReference>
<evidence type="ECO:0000313" key="2">
    <source>
        <dbReference type="WBParaSite" id="PS1159_v2.g7970.t1"/>
    </source>
</evidence>
<name>A0AC35GRM5_9BILA</name>
<proteinExistence type="predicted"/>
<evidence type="ECO:0000313" key="1">
    <source>
        <dbReference type="Proteomes" id="UP000887580"/>
    </source>
</evidence>
<reference evidence="2" key="1">
    <citation type="submission" date="2022-11" db="UniProtKB">
        <authorList>
            <consortium name="WormBaseParasite"/>
        </authorList>
    </citation>
    <scope>IDENTIFICATION</scope>
</reference>
<dbReference type="Proteomes" id="UP000887580">
    <property type="component" value="Unplaced"/>
</dbReference>
<organism evidence="1 2">
    <name type="scientific">Panagrolaimus sp. PS1159</name>
    <dbReference type="NCBI Taxonomy" id="55785"/>
    <lineage>
        <taxon>Eukaryota</taxon>
        <taxon>Metazoa</taxon>
        <taxon>Ecdysozoa</taxon>
        <taxon>Nematoda</taxon>
        <taxon>Chromadorea</taxon>
        <taxon>Rhabditida</taxon>
        <taxon>Tylenchina</taxon>
        <taxon>Panagrolaimomorpha</taxon>
        <taxon>Panagrolaimoidea</taxon>
        <taxon>Panagrolaimidae</taxon>
        <taxon>Panagrolaimus</taxon>
    </lineage>
</organism>